<dbReference type="EMBL" id="DVLU01000011">
    <property type="protein sequence ID" value="HIT84537.1"/>
    <property type="molecule type" value="Genomic_DNA"/>
</dbReference>
<name>A0A9D1H2L8_9FIRM</name>
<evidence type="ECO:0000313" key="2">
    <source>
        <dbReference type="EMBL" id="HIT84537.1"/>
    </source>
</evidence>
<dbReference type="Proteomes" id="UP000824165">
    <property type="component" value="Unassembled WGS sequence"/>
</dbReference>
<dbReference type="PANTHER" id="PTHR37804">
    <property type="entry name" value="CDAA REGULATORY PROTEIN CDAR"/>
    <property type="match status" value="1"/>
</dbReference>
<organism evidence="2 3">
    <name type="scientific">Candidatus Ornithomonoglobus intestinigallinarum</name>
    <dbReference type="NCBI Taxonomy" id="2840894"/>
    <lineage>
        <taxon>Bacteria</taxon>
        <taxon>Bacillati</taxon>
        <taxon>Bacillota</taxon>
        <taxon>Clostridia</taxon>
        <taxon>Candidatus Ornithomonoglobus</taxon>
    </lineage>
</organism>
<dbReference type="InterPro" id="IPR012505">
    <property type="entry name" value="YbbR"/>
</dbReference>
<sequence>MKNPFKKKPSGEKKGKKKFTASERLKTIITSLVCAVAIWLMVVYINDPSITITLNDIDVRFTGEMALKEDGYVLTGKNELPDISVSVSGKRSDLMDYMDGVYVNVSVDDVLSTGEHEFPASIELPTTRLTLERGGISSVTLNVEPLETKEIQILVRQTGTNKDYFVASQLESDTVEISGAKSEIDGVSYGVASIDVSQITADTSGEYTYTMYGPSNTALTGSETIEAQSAVVHAENLVYERRSLPVIPELSAALAADYVIDTSKTVCSPTMVEVGVRPEFAGVGVGAVIDKVTDSETEFYLHPVTGIYIPGDSQTVRITPVLAKKQTKTLRVRITAVNVPEGMTADFTQETDVTLTCAEDVTPNDVKAEIDLSGLDRGSHHVAVNVSGPRVASYDPVSIDVTLR</sequence>
<reference evidence="2" key="2">
    <citation type="journal article" date="2021" name="PeerJ">
        <title>Extensive microbial diversity within the chicken gut microbiome revealed by metagenomics and culture.</title>
        <authorList>
            <person name="Gilroy R."/>
            <person name="Ravi A."/>
            <person name="Getino M."/>
            <person name="Pursley I."/>
            <person name="Horton D.L."/>
            <person name="Alikhan N.F."/>
            <person name="Baker D."/>
            <person name="Gharbi K."/>
            <person name="Hall N."/>
            <person name="Watson M."/>
            <person name="Adriaenssens E.M."/>
            <person name="Foster-Nyarko E."/>
            <person name="Jarju S."/>
            <person name="Secka A."/>
            <person name="Antonio M."/>
            <person name="Oren A."/>
            <person name="Chaudhuri R.R."/>
            <person name="La Ragione R."/>
            <person name="Hildebrand F."/>
            <person name="Pallen M.J."/>
        </authorList>
    </citation>
    <scope>NUCLEOTIDE SEQUENCE</scope>
    <source>
        <strain evidence="2">CHK181-108</strain>
    </source>
</reference>
<keyword evidence="1" id="KW-1133">Transmembrane helix</keyword>
<dbReference type="Gene3D" id="2.170.120.30">
    <property type="match status" value="2"/>
</dbReference>
<protein>
    <recommendedName>
        <fullName evidence="4">YbbR-like protein</fullName>
    </recommendedName>
</protein>
<keyword evidence="1" id="KW-0812">Transmembrane</keyword>
<gene>
    <name evidence="2" type="ORF">IAA60_01395</name>
</gene>
<proteinExistence type="predicted"/>
<reference evidence="2" key="1">
    <citation type="submission" date="2020-10" db="EMBL/GenBank/DDBJ databases">
        <authorList>
            <person name="Gilroy R."/>
        </authorList>
    </citation>
    <scope>NUCLEOTIDE SEQUENCE</scope>
    <source>
        <strain evidence="2">CHK181-108</strain>
    </source>
</reference>
<evidence type="ECO:0000313" key="3">
    <source>
        <dbReference type="Proteomes" id="UP000824165"/>
    </source>
</evidence>
<keyword evidence="1" id="KW-0472">Membrane</keyword>
<dbReference type="Pfam" id="PF07949">
    <property type="entry name" value="YbbR"/>
    <property type="match status" value="1"/>
</dbReference>
<evidence type="ECO:0000256" key="1">
    <source>
        <dbReference type="SAM" id="Phobius"/>
    </source>
</evidence>
<dbReference type="AlphaFoldDB" id="A0A9D1H2L8"/>
<evidence type="ECO:0008006" key="4">
    <source>
        <dbReference type="Google" id="ProtNLM"/>
    </source>
</evidence>
<dbReference type="PANTHER" id="PTHR37804:SF1">
    <property type="entry name" value="CDAA REGULATORY PROTEIN CDAR"/>
    <property type="match status" value="1"/>
</dbReference>
<dbReference type="InterPro" id="IPR053154">
    <property type="entry name" value="c-di-AMP_regulator"/>
</dbReference>
<comment type="caution">
    <text evidence="2">The sequence shown here is derived from an EMBL/GenBank/DDBJ whole genome shotgun (WGS) entry which is preliminary data.</text>
</comment>
<dbReference type="Gene3D" id="2.170.120.40">
    <property type="entry name" value="YbbR-like domain"/>
    <property type="match status" value="1"/>
</dbReference>
<feature type="transmembrane region" description="Helical" evidence="1">
    <location>
        <begin position="25"/>
        <end position="45"/>
    </location>
</feature>
<accession>A0A9D1H2L8</accession>